<name>A0A5C1NHU3_9GAMM</name>
<dbReference type="SMART" id="SM00797">
    <property type="entry name" value="AHS2"/>
    <property type="match status" value="1"/>
</dbReference>
<feature type="domain" description="Carboxyltransferase" evidence="4">
    <location>
        <begin position="24"/>
        <end position="316"/>
    </location>
</feature>
<evidence type="ECO:0000259" key="4">
    <source>
        <dbReference type="SMART" id="SM00797"/>
    </source>
</evidence>
<organism evidence="5 6">
    <name type="scientific">Halomonas binhaiensis</name>
    <dbReference type="NCBI Taxonomy" id="2562282"/>
    <lineage>
        <taxon>Bacteria</taxon>
        <taxon>Pseudomonadati</taxon>
        <taxon>Pseudomonadota</taxon>
        <taxon>Gammaproteobacteria</taxon>
        <taxon>Oceanospirillales</taxon>
        <taxon>Halomonadaceae</taxon>
        <taxon>Halomonas</taxon>
    </lineage>
</organism>
<reference evidence="5" key="1">
    <citation type="submission" date="2021-02" db="EMBL/GenBank/DDBJ databases">
        <title>Strain Y2R2, a novel species of the genus Halomonas.</title>
        <authorList>
            <person name="Huang H."/>
        </authorList>
    </citation>
    <scope>NUCLEOTIDE SEQUENCE</scope>
    <source>
        <strain evidence="5">Y2R2</strain>
    </source>
</reference>
<gene>
    <name evidence="5" type="ORF">E4T21_06825</name>
</gene>
<evidence type="ECO:0000313" key="5">
    <source>
        <dbReference type="EMBL" id="QEM81279.1"/>
    </source>
</evidence>
<dbReference type="GO" id="GO:0016787">
    <property type="term" value="F:hydrolase activity"/>
    <property type="evidence" value="ECO:0007669"/>
    <property type="project" value="UniProtKB-KW"/>
</dbReference>
<keyword evidence="6" id="KW-1185">Reference proteome</keyword>
<keyword evidence="2" id="KW-0378">Hydrolase</keyword>
<dbReference type="NCBIfam" id="TIGR00724">
    <property type="entry name" value="urea_amlyse_rel"/>
    <property type="match status" value="1"/>
</dbReference>
<dbReference type="GO" id="GO:0005524">
    <property type="term" value="F:ATP binding"/>
    <property type="evidence" value="ECO:0007669"/>
    <property type="project" value="UniProtKB-KW"/>
</dbReference>
<evidence type="ECO:0000256" key="3">
    <source>
        <dbReference type="ARBA" id="ARBA00022840"/>
    </source>
</evidence>
<dbReference type="KEGG" id="hbh:E4T21_06825"/>
<protein>
    <submittedName>
        <fullName evidence="5">Biotin-dependent carboxyltransferase</fullName>
    </submittedName>
</protein>
<dbReference type="GO" id="GO:0016740">
    <property type="term" value="F:transferase activity"/>
    <property type="evidence" value="ECO:0007669"/>
    <property type="project" value="UniProtKB-KW"/>
</dbReference>
<dbReference type="OrthoDB" id="9768696at2"/>
<accession>A0A5C1NHU3</accession>
<dbReference type="PANTHER" id="PTHR43309">
    <property type="entry name" value="5-OXOPROLINASE SUBUNIT C"/>
    <property type="match status" value="1"/>
</dbReference>
<dbReference type="Pfam" id="PF02626">
    <property type="entry name" value="CT_A_B"/>
    <property type="match status" value="1"/>
</dbReference>
<dbReference type="Proteomes" id="UP000324285">
    <property type="component" value="Chromosome"/>
</dbReference>
<keyword evidence="1" id="KW-0547">Nucleotide-binding</keyword>
<dbReference type="InterPro" id="IPR003778">
    <property type="entry name" value="CT_A_B"/>
</dbReference>
<dbReference type="PANTHER" id="PTHR43309:SF3">
    <property type="entry name" value="5-OXOPROLINASE SUBUNIT C"/>
    <property type="match status" value="1"/>
</dbReference>
<dbReference type="Gene3D" id="2.40.100.10">
    <property type="entry name" value="Cyclophilin-like"/>
    <property type="match status" value="1"/>
</dbReference>
<evidence type="ECO:0000256" key="2">
    <source>
        <dbReference type="ARBA" id="ARBA00022801"/>
    </source>
</evidence>
<dbReference type="EMBL" id="CP038437">
    <property type="protein sequence ID" value="QEM81279.1"/>
    <property type="molecule type" value="Genomic_DNA"/>
</dbReference>
<dbReference type="InterPro" id="IPR052708">
    <property type="entry name" value="PxpC"/>
</dbReference>
<dbReference type="AlphaFoldDB" id="A0A5C1NHU3"/>
<dbReference type="RefSeq" id="WP_149284293.1">
    <property type="nucleotide sequence ID" value="NZ_CP038437.2"/>
</dbReference>
<evidence type="ECO:0000256" key="1">
    <source>
        <dbReference type="ARBA" id="ARBA00022741"/>
    </source>
</evidence>
<keyword evidence="3" id="KW-0067">ATP-binding</keyword>
<sequence length="324" mass="34960">MSIEVIKPGLATTIQDAGRSGHYHLGIPPSGAMDQVSMRSANLLLGNPEAAAVLECALMGPELRFHDTLRIATGGAQMVPKIDGVACPNHEVIEVPAGSVLSFDFVRAGARLYLAVEGGFDVPERLGSRSTYALGSLGGLEGRPLQAGDRLKVLSAEYCADVGRSLPESLRPVYHKQYELRVVPGIYDHRLTPEARERFYDELWSVGSEADRIGYRFKGGTPLEFIEREPPFGAGDDPSNIVDACYPIGSIQVPSGSEPIVLHRDAVSGGGYAMIGTVISADMDLIGQIQPHQKVRFVPVSLQQALTARAEYQQRLQGLRQALV</sequence>
<evidence type="ECO:0000313" key="6">
    <source>
        <dbReference type="Proteomes" id="UP000324285"/>
    </source>
</evidence>
<dbReference type="SUPFAM" id="SSF50891">
    <property type="entry name" value="Cyclophilin-like"/>
    <property type="match status" value="1"/>
</dbReference>
<dbReference type="InterPro" id="IPR029000">
    <property type="entry name" value="Cyclophilin-like_dom_sf"/>
</dbReference>
<proteinExistence type="predicted"/>